<feature type="DNA-binding region" description="H-T-H motif" evidence="2">
    <location>
        <begin position="52"/>
        <end position="71"/>
    </location>
</feature>
<evidence type="ECO:0000313" key="5">
    <source>
        <dbReference type="EMBL" id="MDI2030072.1"/>
    </source>
</evidence>
<feature type="compositionally biased region" description="Basic residues" evidence="3">
    <location>
        <begin position="1"/>
        <end position="10"/>
    </location>
</feature>
<dbReference type="SUPFAM" id="SSF48498">
    <property type="entry name" value="Tetracyclin repressor-like, C-terminal domain"/>
    <property type="match status" value="1"/>
</dbReference>
<dbReference type="Pfam" id="PF00440">
    <property type="entry name" value="TetR_N"/>
    <property type="match status" value="1"/>
</dbReference>
<name>A0ABT6PPZ4_9PSEU</name>
<dbReference type="InterPro" id="IPR009057">
    <property type="entry name" value="Homeodomain-like_sf"/>
</dbReference>
<dbReference type="InterPro" id="IPR050109">
    <property type="entry name" value="HTH-type_TetR-like_transc_reg"/>
</dbReference>
<dbReference type="EMBL" id="JASAOF010000008">
    <property type="protein sequence ID" value="MDI2030072.1"/>
    <property type="molecule type" value="Genomic_DNA"/>
</dbReference>
<evidence type="ECO:0000256" key="3">
    <source>
        <dbReference type="SAM" id="MobiDB-lite"/>
    </source>
</evidence>
<dbReference type="PANTHER" id="PTHR30055">
    <property type="entry name" value="HTH-TYPE TRANSCRIPTIONAL REGULATOR RUTR"/>
    <property type="match status" value="1"/>
</dbReference>
<evidence type="ECO:0000256" key="1">
    <source>
        <dbReference type="ARBA" id="ARBA00023125"/>
    </source>
</evidence>
<dbReference type="InterPro" id="IPR036271">
    <property type="entry name" value="Tet_transcr_reg_TetR-rel_C_sf"/>
</dbReference>
<dbReference type="PANTHER" id="PTHR30055:SF160">
    <property type="entry name" value="TRANSCRIPTIONAL REGULATORY PROTEIN (PROBABLY ASNC-FAMILY)-RELATED"/>
    <property type="match status" value="1"/>
</dbReference>
<dbReference type="RefSeq" id="WP_281456382.1">
    <property type="nucleotide sequence ID" value="NZ_JASAOF010000008.1"/>
</dbReference>
<feature type="domain" description="HTH tetR-type" evidence="4">
    <location>
        <begin position="30"/>
        <end position="89"/>
    </location>
</feature>
<accession>A0ABT6PPZ4</accession>
<comment type="caution">
    <text evidence="5">The sequence shown here is derived from an EMBL/GenBank/DDBJ whole genome shotgun (WGS) entry which is preliminary data.</text>
</comment>
<dbReference type="Proteomes" id="UP001237595">
    <property type="component" value="Unassembled WGS sequence"/>
</dbReference>
<feature type="region of interest" description="Disordered" evidence="3">
    <location>
        <begin position="1"/>
        <end position="24"/>
    </location>
</feature>
<evidence type="ECO:0000313" key="6">
    <source>
        <dbReference type="Proteomes" id="UP001237595"/>
    </source>
</evidence>
<proteinExistence type="predicted"/>
<dbReference type="InterPro" id="IPR045823">
    <property type="entry name" value="TetR_C_32"/>
</dbReference>
<reference evidence="5 6" key="1">
    <citation type="submission" date="2023-04" db="EMBL/GenBank/DDBJ databases">
        <title>Draft genome sequence of Saccharopolyspora sp. TS4A08 isolated from sweet potato rhizospheric soil.</title>
        <authorList>
            <person name="Suksaard P."/>
            <person name="Duangmal K."/>
        </authorList>
    </citation>
    <scope>NUCLEOTIDE SEQUENCE [LARGE SCALE GENOMIC DNA]</scope>
    <source>
        <strain evidence="5 6">TS4A08</strain>
    </source>
</reference>
<evidence type="ECO:0000259" key="4">
    <source>
        <dbReference type="PROSITE" id="PS50977"/>
    </source>
</evidence>
<sequence length="249" mass="28064">MSQNARHVKAARNDEHKGDARKERWREHRLARRAELVQAAVRAIGEHGADVGMDDIATEAGVSKPVLYRHFSDKSDLYVAVGEWGTDLLMQRLKPLFRINGSANELIHRLLDAYLGLIEEYPDLYRFVVQRNFTDRPVASDPVSDEKTVIANSLARLLGRYMRALGLDSGGVEVWSHGLVGLVQASGDWWLDRQTMSREDLTNYLAQVIWSGIDGVLRSAGLVLDPDENLDLLDETYLEIVPDEDRELG</sequence>
<dbReference type="PRINTS" id="PR00455">
    <property type="entry name" value="HTHTETR"/>
</dbReference>
<keyword evidence="6" id="KW-1185">Reference proteome</keyword>
<keyword evidence="1 2" id="KW-0238">DNA-binding</keyword>
<dbReference type="InterPro" id="IPR001647">
    <property type="entry name" value="HTH_TetR"/>
</dbReference>
<dbReference type="Pfam" id="PF19344">
    <property type="entry name" value="TetR_C_32"/>
    <property type="match status" value="1"/>
</dbReference>
<dbReference type="Gene3D" id="1.10.357.10">
    <property type="entry name" value="Tetracycline Repressor, domain 2"/>
    <property type="match status" value="1"/>
</dbReference>
<gene>
    <name evidence="5" type="ORF">QFW96_15700</name>
</gene>
<protein>
    <submittedName>
        <fullName evidence="5">TetR/AcrR family transcriptional regulator</fullName>
    </submittedName>
</protein>
<feature type="compositionally biased region" description="Basic and acidic residues" evidence="3">
    <location>
        <begin position="11"/>
        <end position="24"/>
    </location>
</feature>
<evidence type="ECO:0000256" key="2">
    <source>
        <dbReference type="PROSITE-ProRule" id="PRU00335"/>
    </source>
</evidence>
<dbReference type="SUPFAM" id="SSF46689">
    <property type="entry name" value="Homeodomain-like"/>
    <property type="match status" value="1"/>
</dbReference>
<organism evidence="5 6">
    <name type="scientific">Saccharopolyspora ipomoeae</name>
    <dbReference type="NCBI Taxonomy" id="3042027"/>
    <lineage>
        <taxon>Bacteria</taxon>
        <taxon>Bacillati</taxon>
        <taxon>Actinomycetota</taxon>
        <taxon>Actinomycetes</taxon>
        <taxon>Pseudonocardiales</taxon>
        <taxon>Pseudonocardiaceae</taxon>
        <taxon>Saccharopolyspora</taxon>
    </lineage>
</organism>
<dbReference type="PROSITE" id="PS50977">
    <property type="entry name" value="HTH_TETR_2"/>
    <property type="match status" value="1"/>
</dbReference>